<feature type="transmembrane region" description="Helical" evidence="1">
    <location>
        <begin position="53"/>
        <end position="70"/>
    </location>
</feature>
<evidence type="ECO:0000313" key="2">
    <source>
        <dbReference type="EMBL" id="MFD0871801.1"/>
    </source>
</evidence>
<comment type="caution">
    <text evidence="2">The sequence shown here is derived from an EMBL/GenBank/DDBJ whole genome shotgun (WGS) entry which is preliminary data.</text>
</comment>
<dbReference type="RefSeq" id="WP_379291001.1">
    <property type="nucleotide sequence ID" value="NZ_JBHTIU010000089.1"/>
</dbReference>
<accession>A0ABW3DEN4</accession>
<dbReference type="EMBL" id="JBHTIU010000089">
    <property type="protein sequence ID" value="MFD0871801.1"/>
    <property type="molecule type" value="Genomic_DNA"/>
</dbReference>
<sequence length="81" mass="9399">MRKTVTIIFTVIAIAICFIHYLGYDPKNMILISLSIPLWIIPFFTDIAHVNLFFAYALTIASWALLGYIVDRYVFRARARD</sequence>
<keyword evidence="1" id="KW-1133">Transmembrane helix</keyword>
<evidence type="ECO:0000313" key="3">
    <source>
        <dbReference type="Proteomes" id="UP001597120"/>
    </source>
</evidence>
<keyword evidence="1" id="KW-0472">Membrane</keyword>
<keyword evidence="3" id="KW-1185">Reference proteome</keyword>
<evidence type="ECO:0000256" key="1">
    <source>
        <dbReference type="SAM" id="Phobius"/>
    </source>
</evidence>
<feature type="transmembrane region" description="Helical" evidence="1">
    <location>
        <begin position="6"/>
        <end position="23"/>
    </location>
</feature>
<reference evidence="3" key="1">
    <citation type="journal article" date="2019" name="Int. J. Syst. Evol. Microbiol.">
        <title>The Global Catalogue of Microorganisms (GCM) 10K type strain sequencing project: providing services to taxonomists for standard genome sequencing and annotation.</title>
        <authorList>
            <consortium name="The Broad Institute Genomics Platform"/>
            <consortium name="The Broad Institute Genome Sequencing Center for Infectious Disease"/>
            <person name="Wu L."/>
            <person name="Ma J."/>
        </authorList>
    </citation>
    <scope>NUCLEOTIDE SEQUENCE [LARGE SCALE GENOMIC DNA]</scope>
    <source>
        <strain evidence="3">CCUG 57263</strain>
    </source>
</reference>
<keyword evidence="1" id="KW-0812">Transmembrane</keyword>
<evidence type="ECO:0008006" key="4">
    <source>
        <dbReference type="Google" id="ProtNLM"/>
    </source>
</evidence>
<organism evidence="2 3">
    <name type="scientific">Paenibacillus residui</name>
    <dbReference type="NCBI Taxonomy" id="629724"/>
    <lineage>
        <taxon>Bacteria</taxon>
        <taxon>Bacillati</taxon>
        <taxon>Bacillota</taxon>
        <taxon>Bacilli</taxon>
        <taxon>Bacillales</taxon>
        <taxon>Paenibacillaceae</taxon>
        <taxon>Paenibacillus</taxon>
    </lineage>
</organism>
<protein>
    <recommendedName>
        <fullName evidence="4">DUF3311 domain-containing protein</fullName>
    </recommendedName>
</protein>
<proteinExistence type="predicted"/>
<name>A0ABW3DEN4_9BACL</name>
<dbReference type="Proteomes" id="UP001597120">
    <property type="component" value="Unassembled WGS sequence"/>
</dbReference>
<gene>
    <name evidence="2" type="ORF">ACFQ03_21985</name>
</gene>